<name>A0A914ZWB1_PARUN</name>
<proteinExistence type="predicted"/>
<reference evidence="2" key="1">
    <citation type="submission" date="2022-11" db="UniProtKB">
        <authorList>
            <consortium name="WormBaseParasite"/>
        </authorList>
    </citation>
    <scope>IDENTIFICATION</scope>
</reference>
<organism evidence="1 2">
    <name type="scientific">Parascaris univalens</name>
    <name type="common">Nematode worm</name>
    <dbReference type="NCBI Taxonomy" id="6257"/>
    <lineage>
        <taxon>Eukaryota</taxon>
        <taxon>Metazoa</taxon>
        <taxon>Ecdysozoa</taxon>
        <taxon>Nematoda</taxon>
        <taxon>Chromadorea</taxon>
        <taxon>Rhabditida</taxon>
        <taxon>Spirurina</taxon>
        <taxon>Ascaridomorpha</taxon>
        <taxon>Ascaridoidea</taxon>
        <taxon>Ascarididae</taxon>
        <taxon>Parascaris</taxon>
    </lineage>
</organism>
<evidence type="ECO:0000313" key="1">
    <source>
        <dbReference type="Proteomes" id="UP000887569"/>
    </source>
</evidence>
<accession>A0A914ZWB1</accession>
<dbReference type="WBParaSite" id="PgB21_g042_t01">
    <property type="protein sequence ID" value="PgB21_g042_t01"/>
    <property type="gene ID" value="PgB21_g042"/>
</dbReference>
<dbReference type="AlphaFoldDB" id="A0A914ZWB1"/>
<protein>
    <submittedName>
        <fullName evidence="2">RRM domain-containing protein</fullName>
    </submittedName>
</protein>
<sequence>MLHFDFFLAYCCHFLSHYMLTNKVTLTFVDFSEPKDIVLTKSRSNIDRSWPIIDYPIRSVDRYRLATSHFLNSVRLGRQWTEK</sequence>
<dbReference type="Proteomes" id="UP000887569">
    <property type="component" value="Unplaced"/>
</dbReference>
<evidence type="ECO:0000313" key="2">
    <source>
        <dbReference type="WBParaSite" id="PgB21_g042_t01"/>
    </source>
</evidence>
<keyword evidence="1" id="KW-1185">Reference proteome</keyword>